<dbReference type="Gene3D" id="1.10.10.1600">
    <property type="entry name" value="Bacterial DNA polymerase III alpha subunit, thumb domain"/>
    <property type="match status" value="1"/>
</dbReference>
<evidence type="ECO:0000256" key="7">
    <source>
        <dbReference type="ARBA" id="ARBA00022932"/>
    </source>
</evidence>
<proteinExistence type="predicted"/>
<dbReference type="CDD" id="cd12113">
    <property type="entry name" value="PHP_PolIIIA_DnaE3"/>
    <property type="match status" value="1"/>
</dbReference>
<dbReference type="Gene3D" id="3.20.20.140">
    <property type="entry name" value="Metal-dependent hydrolases"/>
    <property type="match status" value="1"/>
</dbReference>
<dbReference type="Pfam" id="PF14579">
    <property type="entry name" value="HHH_6"/>
    <property type="match status" value="1"/>
</dbReference>
<evidence type="ECO:0000256" key="6">
    <source>
        <dbReference type="ARBA" id="ARBA00022705"/>
    </source>
</evidence>
<dbReference type="Pfam" id="PF07733">
    <property type="entry name" value="DNA_pol3_alpha"/>
    <property type="match status" value="1"/>
</dbReference>
<dbReference type="NCBIfam" id="TIGR00594">
    <property type="entry name" value="polc"/>
    <property type="match status" value="1"/>
</dbReference>
<dbReference type="InterPro" id="IPR041931">
    <property type="entry name" value="DNA_pol3_alpha_thumb_dom"/>
</dbReference>
<dbReference type="CDD" id="cd04485">
    <property type="entry name" value="DnaE_OBF"/>
    <property type="match status" value="1"/>
</dbReference>
<evidence type="ECO:0000256" key="2">
    <source>
        <dbReference type="ARBA" id="ARBA00012417"/>
    </source>
</evidence>
<dbReference type="AlphaFoldDB" id="A0A2H0VHK4"/>
<dbReference type="GO" id="GO:0006260">
    <property type="term" value="P:DNA replication"/>
    <property type="evidence" value="ECO:0007669"/>
    <property type="project" value="UniProtKB-KW"/>
</dbReference>
<evidence type="ECO:0000256" key="1">
    <source>
        <dbReference type="ARBA" id="ARBA00004496"/>
    </source>
</evidence>
<accession>A0A2H0VHK4</accession>
<dbReference type="Proteomes" id="UP000230776">
    <property type="component" value="Unassembled WGS sequence"/>
</dbReference>
<dbReference type="NCBIfam" id="NF004226">
    <property type="entry name" value="PRK05673.1"/>
    <property type="match status" value="1"/>
</dbReference>
<dbReference type="SUPFAM" id="SSF89550">
    <property type="entry name" value="PHP domain-like"/>
    <property type="match status" value="1"/>
</dbReference>
<evidence type="ECO:0000256" key="8">
    <source>
        <dbReference type="ARBA" id="ARBA00049244"/>
    </source>
</evidence>
<dbReference type="InterPro" id="IPR004805">
    <property type="entry name" value="DnaE2/DnaE/PolC"/>
</dbReference>
<keyword evidence="5" id="KW-0548">Nucleotidyltransferase</keyword>
<dbReference type="NCBIfam" id="NF005298">
    <property type="entry name" value="PRK06826.1"/>
    <property type="match status" value="1"/>
</dbReference>
<dbReference type="GO" id="GO:0008408">
    <property type="term" value="F:3'-5' exonuclease activity"/>
    <property type="evidence" value="ECO:0007669"/>
    <property type="project" value="InterPro"/>
</dbReference>
<evidence type="ECO:0000256" key="4">
    <source>
        <dbReference type="ARBA" id="ARBA00022679"/>
    </source>
</evidence>
<dbReference type="InterPro" id="IPR040982">
    <property type="entry name" value="DNA_pol3_finger"/>
</dbReference>
<dbReference type="Pfam" id="PF02811">
    <property type="entry name" value="PHP"/>
    <property type="match status" value="1"/>
</dbReference>
<evidence type="ECO:0000256" key="5">
    <source>
        <dbReference type="ARBA" id="ARBA00022695"/>
    </source>
</evidence>
<dbReference type="Pfam" id="PF01336">
    <property type="entry name" value="tRNA_anti-codon"/>
    <property type="match status" value="1"/>
</dbReference>
<dbReference type="PANTHER" id="PTHR32294">
    <property type="entry name" value="DNA POLYMERASE III SUBUNIT ALPHA"/>
    <property type="match status" value="1"/>
</dbReference>
<evidence type="ECO:0000259" key="9">
    <source>
        <dbReference type="SMART" id="SM00481"/>
    </source>
</evidence>
<dbReference type="PANTHER" id="PTHR32294:SF0">
    <property type="entry name" value="DNA POLYMERASE III SUBUNIT ALPHA"/>
    <property type="match status" value="1"/>
</dbReference>
<dbReference type="GO" id="GO:0003676">
    <property type="term" value="F:nucleic acid binding"/>
    <property type="evidence" value="ECO:0007669"/>
    <property type="project" value="InterPro"/>
</dbReference>
<evidence type="ECO:0000313" key="11">
    <source>
        <dbReference type="Proteomes" id="UP000230776"/>
    </source>
</evidence>
<feature type="domain" description="Polymerase/histidinol phosphatase N-terminal" evidence="9">
    <location>
        <begin position="5"/>
        <end position="72"/>
    </location>
</feature>
<dbReference type="InterPro" id="IPR003141">
    <property type="entry name" value="Pol/His_phosphatase_N"/>
</dbReference>
<organism evidence="10 11">
    <name type="scientific">Candidatus Colwellbacteria bacterium CG10_big_fil_rev_8_21_14_0_10_41_28</name>
    <dbReference type="NCBI Taxonomy" id="1974539"/>
    <lineage>
        <taxon>Bacteria</taxon>
        <taxon>Candidatus Colwelliibacteriota</taxon>
    </lineage>
</organism>
<sequence length="1063" mass="120057">MSKFVHLHTHSHYSLLDGLSKVEQLVDRAKEYGMESLAITDHGNLYGSVEFYKKAKKAGIKPIIGLEAYVASRSRLQKDPALDATRYHLTLLVKNEVGYKNLVQLVTKSNLEGFYYKPRIDHELLEKHHEGLIALSGCFSGELSRAIEAKDMAKAKEVAEFYKKTFGDDYFIELQAQSEELHQGLLDISKELDIPMVATQDSHYIGKSDQPIHDVLLAIQTGNTVDDEDRFSFEDYDASFCNEEGMYAIFEKHNKILPKEVIKDSIEITKEIADRCSYDFDLKTIHLPKFDLPDGEKNAMDYLRKLVNEGIKQKYDSHDEKVIERATHELSVIEKTGFEDYFLIVADMVNWAKSRGIVVGPGRGSAAGSLVSYVLNITGVDPLQYDLLFERFLNPERNEMPDIDIDFADHRRGEVFGYLREKYGEGHVAQIITFGTMAARQAIRDAGRALGYTYSYVDQIAKMVPFNPNTSRPKNEIEAYIKQVPELENIYRTDKQAERLLDVASKLEGVVRHASVHACGTVVTEEPVTEWIALQRAPQDENTIITQIEFHAVEDLGLLKIDLLGLRNLTVIEETIRIVRELENEEVSVEKIPLDDKKTFDLLKTGETTGVFQFESSGMRRYMKEIQPTELEDLIALVALYRPGPMELIPSFINRKSGKEAVTYLHPELEPILKNTYGIGVYQEQMMRIATDLAGYTLPEADTLRKAIGKKIESLLNEQKEKLISGMIAHGIDERTAKQIWELFPPFARYGFNRSHAVSYALIGYWTAYLKAHYPVEYMTALLNNAGNDVDRISFFIGEAERMDIEVLPPDINQSVANFVPEGDNIRFGLAAIKNVGHAATERIVEDRMRNGPFEGLADMAIRMGGNGLNKKVLESLIKSGSLDTFKADRMTALENVDHILKASREGSKDNNQAGLFGGNHTFEIQLKPASRQATKSEILSWEKELLGLYVTEHPLKGFFEKNKDDSLRRIKEIMGPDKDGKSFRICGVVSRVQKIITKNGSSMVFAKIEDIDDSIEVLVFSDVLGQSQNLWQEGKALSVSGRISLKDGETKIICQRAEEIEI</sequence>
<evidence type="ECO:0000256" key="3">
    <source>
        <dbReference type="ARBA" id="ARBA00019114"/>
    </source>
</evidence>
<dbReference type="SMART" id="SM00481">
    <property type="entry name" value="POLIIIAc"/>
    <property type="match status" value="1"/>
</dbReference>
<dbReference type="InterPro" id="IPR004365">
    <property type="entry name" value="NA-bd_OB_tRNA"/>
</dbReference>
<comment type="caution">
    <text evidence="10">The sequence shown here is derived from an EMBL/GenBank/DDBJ whole genome shotgun (WGS) entry which is preliminary data.</text>
</comment>
<comment type="subcellular location">
    <subcellularLocation>
        <location evidence="1">Cytoplasm</location>
    </subcellularLocation>
</comment>
<name>A0A2H0VHK4_9BACT</name>
<dbReference type="InterPro" id="IPR011708">
    <property type="entry name" value="DNA_pol3_alpha_NTPase_dom"/>
</dbReference>
<dbReference type="EMBL" id="PFAG01000011">
    <property type="protein sequence ID" value="PIR98563.1"/>
    <property type="molecule type" value="Genomic_DNA"/>
</dbReference>
<dbReference type="InterPro" id="IPR029460">
    <property type="entry name" value="DNAPol_HHH"/>
</dbReference>
<dbReference type="GO" id="GO:0005737">
    <property type="term" value="C:cytoplasm"/>
    <property type="evidence" value="ECO:0007669"/>
    <property type="project" value="UniProtKB-SubCell"/>
</dbReference>
<evidence type="ECO:0000313" key="10">
    <source>
        <dbReference type="EMBL" id="PIR98563.1"/>
    </source>
</evidence>
<keyword evidence="4" id="KW-0808">Transferase</keyword>
<dbReference type="Pfam" id="PF17657">
    <property type="entry name" value="DNA_pol3_finger"/>
    <property type="match status" value="1"/>
</dbReference>
<keyword evidence="6" id="KW-0235">DNA replication</keyword>
<protein>
    <recommendedName>
        <fullName evidence="3">DNA polymerase III subunit alpha</fullName>
        <ecNumber evidence="2">2.7.7.7</ecNumber>
    </recommendedName>
</protein>
<gene>
    <name evidence="10" type="ORF">COT88_00850</name>
</gene>
<dbReference type="EC" id="2.7.7.7" evidence="2"/>
<dbReference type="GO" id="GO:0003887">
    <property type="term" value="F:DNA-directed DNA polymerase activity"/>
    <property type="evidence" value="ECO:0007669"/>
    <property type="project" value="UniProtKB-KW"/>
</dbReference>
<dbReference type="InterPro" id="IPR016195">
    <property type="entry name" value="Pol/histidinol_Pase-like"/>
</dbReference>
<reference evidence="11" key="1">
    <citation type="submission" date="2017-09" db="EMBL/GenBank/DDBJ databases">
        <title>Depth-based differentiation of microbial function through sediment-hosted aquifers and enrichment of novel symbionts in the deep terrestrial subsurface.</title>
        <authorList>
            <person name="Probst A.J."/>
            <person name="Ladd B."/>
            <person name="Jarett J.K."/>
            <person name="Geller-Mcgrath D.E."/>
            <person name="Sieber C.M.K."/>
            <person name="Emerson J.B."/>
            <person name="Anantharaman K."/>
            <person name="Thomas B.C."/>
            <person name="Malmstrom R."/>
            <person name="Stieglmeier M."/>
            <person name="Klingl A."/>
            <person name="Woyke T."/>
            <person name="Ryan C.M."/>
            <person name="Banfield J.F."/>
        </authorList>
    </citation>
    <scope>NUCLEOTIDE SEQUENCE [LARGE SCALE GENOMIC DNA]</scope>
</reference>
<keyword evidence="7" id="KW-0239">DNA-directed DNA polymerase</keyword>
<dbReference type="InterPro" id="IPR004013">
    <property type="entry name" value="PHP_dom"/>
</dbReference>
<comment type="catalytic activity">
    <reaction evidence="8">
        <text>DNA(n) + a 2'-deoxyribonucleoside 5'-triphosphate = DNA(n+1) + diphosphate</text>
        <dbReference type="Rhea" id="RHEA:22508"/>
        <dbReference type="Rhea" id="RHEA-COMP:17339"/>
        <dbReference type="Rhea" id="RHEA-COMP:17340"/>
        <dbReference type="ChEBI" id="CHEBI:33019"/>
        <dbReference type="ChEBI" id="CHEBI:61560"/>
        <dbReference type="ChEBI" id="CHEBI:173112"/>
        <dbReference type="EC" id="2.7.7.7"/>
    </reaction>
</comment>
<dbReference type="Gene3D" id="1.10.150.870">
    <property type="match status" value="1"/>
</dbReference>